<feature type="signal peptide" evidence="2">
    <location>
        <begin position="1"/>
        <end position="28"/>
    </location>
</feature>
<organism evidence="3 4">
    <name type="scientific">Levilactobacillus angrenensis</name>
    <dbReference type="NCBI Taxonomy" id="2486020"/>
    <lineage>
        <taxon>Bacteria</taxon>
        <taxon>Bacillati</taxon>
        <taxon>Bacillota</taxon>
        <taxon>Bacilli</taxon>
        <taxon>Lactobacillales</taxon>
        <taxon>Lactobacillaceae</taxon>
        <taxon>Levilactobacillus</taxon>
    </lineage>
</organism>
<dbReference type="EMBL" id="JBHSSO010000014">
    <property type="protein sequence ID" value="MFC6289532.1"/>
    <property type="molecule type" value="Genomic_DNA"/>
</dbReference>
<feature type="compositionally biased region" description="Polar residues" evidence="1">
    <location>
        <begin position="278"/>
        <end position="287"/>
    </location>
</feature>
<feature type="chain" id="PRO_5046400058" description="LPXTG cell wall anchor domain-containing protein" evidence="2">
    <location>
        <begin position="29"/>
        <end position="396"/>
    </location>
</feature>
<reference evidence="4" key="1">
    <citation type="journal article" date="2019" name="Int. J. Syst. Evol. Microbiol.">
        <title>The Global Catalogue of Microorganisms (GCM) 10K type strain sequencing project: providing services to taxonomists for standard genome sequencing and annotation.</title>
        <authorList>
            <consortium name="The Broad Institute Genomics Platform"/>
            <consortium name="The Broad Institute Genome Sequencing Center for Infectious Disease"/>
            <person name="Wu L."/>
            <person name="Ma J."/>
        </authorList>
    </citation>
    <scope>NUCLEOTIDE SEQUENCE [LARGE SCALE GENOMIC DNA]</scope>
    <source>
        <strain evidence="4">CCM 8893</strain>
    </source>
</reference>
<keyword evidence="2" id="KW-0732">Signal</keyword>
<evidence type="ECO:0000256" key="2">
    <source>
        <dbReference type="SAM" id="SignalP"/>
    </source>
</evidence>
<sequence length="396" mass="42228">MKILKSMGIIVLVVTGVSLGLGSVSALAAEPWETDYDFEITHIITGINEDGGENRIEIVHTQRAKVKEQVEKIPQFSGFYSPGFIVGKAHLATKKISRRYEGGRVPATVMLMFVDTKDKVINEREAQGALTLGGKVNLLPPSGYKLVHSEDVSRIVLAKHEEWHISVQSVSGSGTSADGNNSNQLAKPDSKPNLDANSKPDLPQPQPDKINPAPSTKPQPVDPTPEIPKPQPVPNPAKPQPSKPTAPTLPTSPTPQPQPATLPTQPVVLHPALPANPTHHSLTTNLPAATKPRPWAHHSAVDLWEAAPDTAADTATTPSQATDHPHTSPVTSNHHQAAHAANQPSAASAPAKSPAKTPSAAKRLPQTNDRPNGLAIAIGSLLLSFTGIWRNRRIHQ</sequence>
<protein>
    <recommendedName>
        <fullName evidence="5">LPXTG cell wall anchor domain-containing protein</fullName>
    </recommendedName>
</protein>
<feature type="region of interest" description="Disordered" evidence="1">
    <location>
        <begin position="311"/>
        <end position="370"/>
    </location>
</feature>
<feature type="compositionally biased region" description="Low complexity" evidence="1">
    <location>
        <begin position="311"/>
        <end position="322"/>
    </location>
</feature>
<comment type="caution">
    <text evidence="3">The sequence shown here is derived from an EMBL/GenBank/DDBJ whole genome shotgun (WGS) entry which is preliminary data.</text>
</comment>
<feature type="compositionally biased region" description="Polar residues" evidence="1">
    <location>
        <begin position="169"/>
        <end position="185"/>
    </location>
</feature>
<feature type="region of interest" description="Disordered" evidence="1">
    <location>
        <begin position="169"/>
        <end position="294"/>
    </location>
</feature>
<dbReference type="Proteomes" id="UP001596258">
    <property type="component" value="Unassembled WGS sequence"/>
</dbReference>
<gene>
    <name evidence="3" type="ORF">ACFP1M_04860</name>
</gene>
<keyword evidence="4" id="KW-1185">Reference proteome</keyword>
<name>A0ABW1U9J2_9LACO</name>
<evidence type="ECO:0000313" key="3">
    <source>
        <dbReference type="EMBL" id="MFC6289532.1"/>
    </source>
</evidence>
<feature type="compositionally biased region" description="Pro residues" evidence="1">
    <location>
        <begin position="215"/>
        <end position="244"/>
    </location>
</feature>
<evidence type="ECO:0000256" key="1">
    <source>
        <dbReference type="SAM" id="MobiDB-lite"/>
    </source>
</evidence>
<evidence type="ECO:0008006" key="5">
    <source>
        <dbReference type="Google" id="ProtNLM"/>
    </source>
</evidence>
<feature type="compositionally biased region" description="Low complexity" evidence="1">
    <location>
        <begin position="331"/>
        <end position="361"/>
    </location>
</feature>
<dbReference type="RefSeq" id="WP_125575694.1">
    <property type="nucleotide sequence ID" value="NZ_JBHSSO010000014.1"/>
</dbReference>
<evidence type="ECO:0000313" key="4">
    <source>
        <dbReference type="Proteomes" id="UP001596258"/>
    </source>
</evidence>
<accession>A0ABW1U9J2</accession>
<feature type="compositionally biased region" description="Pro residues" evidence="1">
    <location>
        <begin position="250"/>
        <end position="260"/>
    </location>
</feature>
<proteinExistence type="predicted"/>